<organism evidence="2 3">
    <name type="scientific">Dactylosporangium salmoneum</name>
    <dbReference type="NCBI Taxonomy" id="53361"/>
    <lineage>
        <taxon>Bacteria</taxon>
        <taxon>Bacillati</taxon>
        <taxon>Actinomycetota</taxon>
        <taxon>Actinomycetes</taxon>
        <taxon>Micromonosporales</taxon>
        <taxon>Micromonosporaceae</taxon>
        <taxon>Dactylosporangium</taxon>
    </lineage>
</organism>
<comment type="caution">
    <text evidence="2">The sequence shown here is derived from an EMBL/GenBank/DDBJ whole genome shotgun (WGS) entry which is preliminary data.</text>
</comment>
<accession>A0ABN3H4K4</accession>
<gene>
    <name evidence="2" type="ORF">GCM10010170_069180</name>
</gene>
<dbReference type="PANTHER" id="PTHR36124:SF1">
    <property type="entry name" value="ER-BOUND OXYGENASE MPAB_MPAB'_RUBBER OXYGENASE CATALYTIC DOMAIN-CONTAINING PROTEIN"/>
    <property type="match status" value="1"/>
</dbReference>
<evidence type="ECO:0000313" key="2">
    <source>
        <dbReference type="EMBL" id="GAA2368982.1"/>
    </source>
</evidence>
<reference evidence="2 3" key="1">
    <citation type="journal article" date="2019" name="Int. J. Syst. Evol. Microbiol.">
        <title>The Global Catalogue of Microorganisms (GCM) 10K type strain sequencing project: providing services to taxonomists for standard genome sequencing and annotation.</title>
        <authorList>
            <consortium name="The Broad Institute Genomics Platform"/>
            <consortium name="The Broad Institute Genome Sequencing Center for Infectious Disease"/>
            <person name="Wu L."/>
            <person name="Ma J."/>
        </authorList>
    </citation>
    <scope>NUCLEOTIDE SEQUENCE [LARGE SCALE GENOMIC DNA]</scope>
    <source>
        <strain evidence="2 3">JCM 3272</strain>
    </source>
</reference>
<dbReference type="InterPro" id="IPR046366">
    <property type="entry name" value="MPAB"/>
</dbReference>
<sequence>MRRFDLRDRVAGLDPVRDHAEIVRLLMFHEFPWDVRMAGRLMIWHLYANPPVAAAVGHTDALLERAEITSLTFGDLVEHGLDSPRGRAILRWVNRSHRGTPVTAEHNAFALAALAVTLTRWLDRFGWRPLTPGERTALAVFYAELGRRMGVRALPRSPDELARELERAEAGFSFTEAGRQCSERTLAMARARVRPWLRPLVRPVVAALLAPGTRAAVGLRPAPRLVRAAVHAALLARRRVVRLLPPRAAPTTPRTRRRLADQTPA</sequence>
<proteinExistence type="predicted"/>
<evidence type="ECO:0000313" key="3">
    <source>
        <dbReference type="Proteomes" id="UP001501444"/>
    </source>
</evidence>
<protein>
    <recommendedName>
        <fullName evidence="4">ER-bound oxygenase mpaB/mpaB'/Rubber oxygenase catalytic domain-containing protein</fullName>
    </recommendedName>
</protein>
<dbReference type="RefSeq" id="WP_344616779.1">
    <property type="nucleotide sequence ID" value="NZ_BAAARV010000067.1"/>
</dbReference>
<evidence type="ECO:0008006" key="4">
    <source>
        <dbReference type="Google" id="ProtNLM"/>
    </source>
</evidence>
<evidence type="ECO:0000256" key="1">
    <source>
        <dbReference type="SAM" id="MobiDB-lite"/>
    </source>
</evidence>
<dbReference type="EMBL" id="BAAARV010000067">
    <property type="protein sequence ID" value="GAA2368982.1"/>
    <property type="molecule type" value="Genomic_DNA"/>
</dbReference>
<keyword evidence="3" id="KW-1185">Reference proteome</keyword>
<dbReference type="Proteomes" id="UP001501444">
    <property type="component" value="Unassembled WGS sequence"/>
</dbReference>
<name>A0ABN3H4K4_9ACTN</name>
<dbReference type="PANTHER" id="PTHR36124">
    <property type="match status" value="1"/>
</dbReference>
<feature type="region of interest" description="Disordered" evidence="1">
    <location>
        <begin position="246"/>
        <end position="265"/>
    </location>
</feature>